<sequence length="222" mass="24194">MNTSTSSITQLTGNAIRREVRVPIGHVMLSEKWAGSDVHAALQKVARTVVSDELGLVDFHPSSGTAVLYATEVDIVNESPLKRKIVKLRKNNAKKTYIIAQRTGAVQSQYKSLQRFAALDIGIPTLPLENLAEAAQLLAQMEVVESKEKQHLFLLKRRAPPASAAVLGCLLKVPGLGEVRAKALVHKWHSLKAISQRSVDDLAEVIGSAPAKCVVKFFRNTS</sequence>
<keyword evidence="2" id="KW-0255">Endonuclease</keyword>
<accession>A0A0K8R2V1</accession>
<organism evidence="2">
    <name type="scientific">Ixodes ricinus</name>
    <name type="common">Common tick</name>
    <name type="synonym">Acarus ricinus</name>
    <dbReference type="NCBI Taxonomy" id="34613"/>
    <lineage>
        <taxon>Eukaryota</taxon>
        <taxon>Metazoa</taxon>
        <taxon>Ecdysozoa</taxon>
        <taxon>Arthropoda</taxon>
        <taxon>Chelicerata</taxon>
        <taxon>Arachnida</taxon>
        <taxon>Acari</taxon>
        <taxon>Parasitiformes</taxon>
        <taxon>Ixodida</taxon>
        <taxon>Ixodoidea</taxon>
        <taxon>Ixodidae</taxon>
        <taxon>Ixodinae</taxon>
        <taxon>Ixodes</taxon>
    </lineage>
</organism>
<keyword evidence="2" id="KW-0540">Nuclease</keyword>
<dbReference type="CDD" id="cd20076">
    <property type="entry name" value="XPF_nuclease_FAAP24"/>
    <property type="match status" value="1"/>
</dbReference>
<dbReference type="Gene3D" id="1.10.150.20">
    <property type="entry name" value="5' to 3' exonuclease, C-terminal subdomain"/>
    <property type="match status" value="1"/>
</dbReference>
<dbReference type="Pfam" id="PF14520">
    <property type="entry name" value="HHH_5"/>
    <property type="match status" value="1"/>
</dbReference>
<dbReference type="AlphaFoldDB" id="A0A0K8R2V1"/>
<protein>
    <submittedName>
        <fullName evidence="2">Putative structure-specific endonuclease ercc1-xpf ercc1 component</fullName>
    </submittedName>
</protein>
<dbReference type="InterPro" id="IPR010994">
    <property type="entry name" value="RuvA_2-like"/>
</dbReference>
<dbReference type="InterPro" id="IPR040646">
    <property type="entry name" value="PND"/>
</dbReference>
<dbReference type="InterPro" id="IPR026985">
    <property type="entry name" value="FAAP24"/>
</dbReference>
<dbReference type="Gene3D" id="3.40.50.10130">
    <property type="match status" value="1"/>
</dbReference>
<dbReference type="SUPFAM" id="SSF47781">
    <property type="entry name" value="RuvA domain 2-like"/>
    <property type="match status" value="1"/>
</dbReference>
<dbReference type="PANTHER" id="PTHR31786">
    <property type="entry name" value="FANCONI ANEMIA CORE COMPLEX-ASSOCIATED PROTEIN 24"/>
    <property type="match status" value="1"/>
</dbReference>
<name>A0A0K8R2V1_IXORI</name>
<dbReference type="EMBL" id="GADI01008408">
    <property type="protein sequence ID" value="JAA65400.1"/>
    <property type="molecule type" value="mRNA"/>
</dbReference>
<dbReference type="PANTHER" id="PTHR31786:SF2">
    <property type="entry name" value="FANCONI ANEMIA CORE COMPLEX-ASSOCIATED PROTEIN 24"/>
    <property type="match status" value="1"/>
</dbReference>
<evidence type="ECO:0000313" key="2">
    <source>
        <dbReference type="EMBL" id="JAA65400.1"/>
    </source>
</evidence>
<dbReference type="GO" id="GO:0003682">
    <property type="term" value="F:chromatin binding"/>
    <property type="evidence" value="ECO:0007669"/>
    <property type="project" value="TreeGrafter"/>
</dbReference>
<evidence type="ECO:0000259" key="1">
    <source>
        <dbReference type="Pfam" id="PF17949"/>
    </source>
</evidence>
<dbReference type="GO" id="GO:0043240">
    <property type="term" value="C:Fanconi anaemia nuclear complex"/>
    <property type="evidence" value="ECO:0007669"/>
    <property type="project" value="InterPro"/>
</dbReference>
<reference evidence="2" key="1">
    <citation type="submission" date="2012-12" db="EMBL/GenBank/DDBJ databases">
        <title>Identification and characterization of a phenylalanine ammonia-lyase gene family in Isatis indigotica Fort.</title>
        <authorList>
            <person name="Liu Q."/>
            <person name="Chen J."/>
            <person name="Zhou X."/>
            <person name="Di P."/>
            <person name="Xiao Y."/>
            <person name="Xuan H."/>
            <person name="Zhang L."/>
            <person name="Chen W."/>
        </authorList>
    </citation>
    <scope>NUCLEOTIDE SEQUENCE</scope>
    <source>
        <tissue evidence="2">Salivary gland</tissue>
    </source>
</reference>
<dbReference type="GO" id="GO:0004519">
    <property type="term" value="F:endonuclease activity"/>
    <property type="evidence" value="ECO:0007669"/>
    <property type="project" value="UniProtKB-KW"/>
</dbReference>
<dbReference type="Pfam" id="PF17949">
    <property type="entry name" value="PND"/>
    <property type="match status" value="1"/>
</dbReference>
<dbReference type="GO" id="GO:0036297">
    <property type="term" value="P:interstrand cross-link repair"/>
    <property type="evidence" value="ECO:0007669"/>
    <property type="project" value="InterPro"/>
</dbReference>
<keyword evidence="2" id="KW-0378">Hydrolase</keyword>
<feature type="domain" description="Fanconi anemia core complex-associated protein 24 pseudonuclease" evidence="1">
    <location>
        <begin position="20"/>
        <end position="141"/>
    </location>
</feature>
<proteinExistence type="evidence at transcript level"/>